<dbReference type="STRING" id="626369.HMPREF0446_00488"/>
<evidence type="ECO:0000313" key="3">
    <source>
        <dbReference type="Proteomes" id="UP000002939"/>
    </source>
</evidence>
<accession>D0BKK3</accession>
<reference evidence="2" key="2">
    <citation type="submission" date="2011-10" db="EMBL/GenBank/DDBJ databases">
        <title>The Genome Sequence of Granulicatella elegans ATCC 700633.</title>
        <authorList>
            <consortium name="The Broad Institute Genome Sequencing Platform"/>
            <consortium name="The Broad Institute Genome Sequencing Center for Infectious Disease"/>
            <person name="Earl A."/>
            <person name="Ward D."/>
            <person name="Feldgarden M."/>
            <person name="Gevers D."/>
            <person name="Sibley C.D."/>
            <person name="Field T.R."/>
            <person name="Grinwis M."/>
            <person name="Eshaghurshan C.S."/>
            <person name="Surette M.G."/>
            <person name="Young S.K."/>
            <person name="Zeng Q."/>
            <person name="Gargeya S."/>
            <person name="Fitzgerald M."/>
            <person name="Haas B."/>
            <person name="Abouelleil A."/>
            <person name="Alvarado L."/>
            <person name="Arachchi H.M."/>
            <person name="Berlin A."/>
            <person name="Brown A."/>
            <person name="Chapman S.B."/>
            <person name="Chen Z."/>
            <person name="Dunbar C."/>
            <person name="Freedman E."/>
            <person name="Gearin G."/>
            <person name="Goldberg J."/>
            <person name="Griggs A."/>
            <person name="Gujja S."/>
            <person name="Heiman D."/>
            <person name="Howarth C."/>
            <person name="Larson L."/>
            <person name="Lui A."/>
            <person name="MacDonald P.J.P."/>
            <person name="Montmayeur A."/>
            <person name="Murphy C."/>
            <person name="Neiman D."/>
            <person name="Pearson M."/>
            <person name="Priest M."/>
            <person name="Roberts A."/>
            <person name="Saif S."/>
            <person name="Shea T."/>
            <person name="Shenoy N."/>
            <person name="Sisk P."/>
            <person name="Stolte C."/>
            <person name="Sykes S."/>
            <person name="Wortman J."/>
            <person name="Nusbaum C."/>
            <person name="Birren B."/>
        </authorList>
    </citation>
    <scope>NUCLEOTIDE SEQUENCE [LARGE SCALE GENOMIC DNA]</scope>
    <source>
        <strain evidence="2">ATCC 700633</strain>
    </source>
</reference>
<keyword evidence="3" id="KW-1185">Reference proteome</keyword>
<dbReference type="Proteomes" id="UP000002939">
    <property type="component" value="Unassembled WGS sequence"/>
</dbReference>
<evidence type="ECO:0000259" key="1">
    <source>
        <dbReference type="Pfam" id="PF00903"/>
    </source>
</evidence>
<dbReference type="SUPFAM" id="SSF54593">
    <property type="entry name" value="Glyoxalase/Bleomycin resistance protein/Dihydroxybiphenyl dioxygenase"/>
    <property type="match status" value="1"/>
</dbReference>
<dbReference type="PANTHER" id="PTHR43279">
    <property type="entry name" value="CATECHOL-2,3-DIOXYGENASE"/>
    <property type="match status" value="1"/>
</dbReference>
<dbReference type="Pfam" id="PF00903">
    <property type="entry name" value="Glyoxalase"/>
    <property type="match status" value="2"/>
</dbReference>
<proteinExistence type="predicted"/>
<sequence length="296" mass="34838">MKNLFDYLKNLLPSGSKKEWDIAQVTLFVENIHSMKRFYTQVLGLTILQDFETEVLLGLPQGSIPMIRLMTAENTGTRKTNLTYYLGFEIPKKQLLGDLSNHFLLEEQMIMATCDDGYSEGFYIMDPEQNRLKFYCVKKDLLLEDVNHEMQYLEGNEVTIPIQEFIQLGDTGVHGLPAKTRLNQVHYIVNDIQKTSDFLTKNFQFKTTYDYVAERINFQINEHYYSIAVNEWQVIDATHTMYGVREIMFFVPEIKVIEAIVERLEEIEWPYLYQDSELKVLTPDHIRYHFKVGERL</sequence>
<dbReference type="HOGENOM" id="CLU_939305_0_0_9"/>
<name>D0BKK3_9LACT</name>
<dbReference type="PANTHER" id="PTHR43279:SF1">
    <property type="entry name" value="CATECHOL-2,3-DIOXYGENASE"/>
    <property type="match status" value="1"/>
</dbReference>
<dbReference type="OrthoDB" id="9792626at2"/>
<dbReference type="AlphaFoldDB" id="D0BKK3"/>
<dbReference type="EMBL" id="ACRF02000013">
    <property type="protein sequence ID" value="EEW93606.1"/>
    <property type="molecule type" value="Genomic_DNA"/>
</dbReference>
<dbReference type="InterPro" id="IPR029068">
    <property type="entry name" value="Glyas_Bleomycin-R_OHBP_Dase"/>
</dbReference>
<feature type="domain" description="Glyoxalase/fosfomycin resistance/dioxygenase" evidence="1">
    <location>
        <begin position="22"/>
        <end position="132"/>
    </location>
</feature>
<feature type="domain" description="Glyoxalase/fosfomycin resistance/dioxygenase" evidence="1">
    <location>
        <begin position="181"/>
        <end position="266"/>
    </location>
</feature>
<protein>
    <recommendedName>
        <fullName evidence="1">Glyoxalase/fosfomycin resistance/dioxygenase domain-containing protein</fullName>
    </recommendedName>
</protein>
<dbReference type="RefSeq" id="WP_006702762.1">
    <property type="nucleotide sequence ID" value="NZ_KI391971.1"/>
</dbReference>
<dbReference type="Gene3D" id="3.10.180.10">
    <property type="entry name" value="2,3-Dihydroxybiphenyl 1,2-Dioxygenase, domain 1"/>
    <property type="match status" value="2"/>
</dbReference>
<organism evidence="2 3">
    <name type="scientific">Granulicatella elegans ATCC 700633</name>
    <dbReference type="NCBI Taxonomy" id="626369"/>
    <lineage>
        <taxon>Bacteria</taxon>
        <taxon>Bacillati</taxon>
        <taxon>Bacillota</taxon>
        <taxon>Bacilli</taxon>
        <taxon>Lactobacillales</taxon>
        <taxon>Carnobacteriaceae</taxon>
        <taxon>Granulicatella</taxon>
    </lineage>
</organism>
<evidence type="ECO:0000313" key="2">
    <source>
        <dbReference type="EMBL" id="EEW93606.1"/>
    </source>
</evidence>
<comment type="caution">
    <text evidence="2">The sequence shown here is derived from an EMBL/GenBank/DDBJ whole genome shotgun (WGS) entry which is preliminary data.</text>
</comment>
<gene>
    <name evidence="2" type="ORF">HMPREF0446_00488</name>
</gene>
<reference evidence="2" key="1">
    <citation type="submission" date="2009-09" db="EMBL/GenBank/DDBJ databases">
        <authorList>
            <consortium name="The Broad Institute Genome Sequencing Platform"/>
            <person name="Ward D."/>
            <person name="Feldgarden M."/>
            <person name="Earl A."/>
            <person name="Young S.K."/>
            <person name="Zeng Q."/>
            <person name="Koehrsen M."/>
            <person name="Alvarado L."/>
            <person name="Berlin A."/>
            <person name="Bochicchio J."/>
            <person name="Borenstein D."/>
            <person name="Chapman S.B."/>
            <person name="Chen Z."/>
            <person name="Engels R."/>
            <person name="Freedman E."/>
            <person name="Gellesch M."/>
            <person name="Goldberg J."/>
            <person name="Griggs A."/>
            <person name="Gujja S."/>
            <person name="Heilman E."/>
            <person name="Heiman D."/>
            <person name="Hepburn T."/>
            <person name="Howarth C."/>
            <person name="Jen D."/>
            <person name="Larson L."/>
            <person name="Lewis B."/>
            <person name="Mehta T."/>
            <person name="Park D."/>
            <person name="Pearson M."/>
            <person name="Roberts A."/>
            <person name="Saif S."/>
            <person name="Shea T."/>
            <person name="Shenoy N."/>
            <person name="Sisk P."/>
            <person name="Stolte C."/>
            <person name="Sykes S."/>
            <person name="Thomson T."/>
            <person name="Walk T."/>
            <person name="White J."/>
            <person name="Yandava C."/>
            <person name="Sibley C.D."/>
            <person name="Field T.R."/>
            <person name="Grinwis M."/>
            <person name="Eshaghurshan C.S."/>
            <person name="Surette M.G."/>
            <person name="Haas B."/>
            <person name="Nusbaum C."/>
            <person name="Birren B."/>
        </authorList>
    </citation>
    <scope>NUCLEOTIDE SEQUENCE [LARGE SCALE GENOMIC DNA]</scope>
    <source>
        <strain evidence="2">ATCC 700633</strain>
    </source>
</reference>
<dbReference type="InterPro" id="IPR004360">
    <property type="entry name" value="Glyas_Fos-R_dOase_dom"/>
</dbReference>
<dbReference type="eggNOG" id="COG2514">
    <property type="taxonomic scope" value="Bacteria"/>
</dbReference>